<feature type="domain" description="Glycine-rich" evidence="1">
    <location>
        <begin position="249"/>
        <end position="441"/>
    </location>
</feature>
<protein>
    <recommendedName>
        <fullName evidence="1">Glycine-rich domain-containing protein</fullName>
    </recommendedName>
</protein>
<keyword evidence="3" id="KW-1185">Reference proteome</keyword>
<comment type="caution">
    <text evidence="2">The sequence shown here is derived from an EMBL/GenBank/DDBJ whole genome shotgun (WGS) entry which is preliminary data.</text>
</comment>
<gene>
    <name evidence="2" type="ORF">HMPREF1536_02790</name>
</gene>
<accession>A0A0F5JCS4</accession>
<reference evidence="2 3" key="1">
    <citation type="submission" date="2013-04" db="EMBL/GenBank/DDBJ databases">
        <title>The Genome Sequence of Parabacteroides gordonii DSM 23371.</title>
        <authorList>
            <consortium name="The Broad Institute Genomics Platform"/>
            <person name="Earl A."/>
            <person name="Ward D."/>
            <person name="Feldgarden M."/>
            <person name="Gevers D."/>
            <person name="Martens E."/>
            <person name="Sakamoto M."/>
            <person name="Benno Y."/>
            <person name="Suzuki N."/>
            <person name="Matsunaga N."/>
            <person name="Koshihara K."/>
            <person name="Seki M."/>
            <person name="Komiya H."/>
            <person name="Walker B."/>
            <person name="Young S."/>
            <person name="Zeng Q."/>
            <person name="Gargeya S."/>
            <person name="Fitzgerald M."/>
            <person name="Haas B."/>
            <person name="Abouelleil A."/>
            <person name="Allen A.W."/>
            <person name="Alvarado L."/>
            <person name="Arachchi H.M."/>
            <person name="Berlin A.M."/>
            <person name="Chapman S.B."/>
            <person name="Gainer-Dewar J."/>
            <person name="Goldberg J."/>
            <person name="Griggs A."/>
            <person name="Gujja S."/>
            <person name="Hansen M."/>
            <person name="Howarth C."/>
            <person name="Imamovic A."/>
            <person name="Ireland A."/>
            <person name="Larimer J."/>
            <person name="McCowan C."/>
            <person name="Murphy C."/>
            <person name="Pearson M."/>
            <person name="Poon T.W."/>
            <person name="Priest M."/>
            <person name="Roberts A."/>
            <person name="Saif S."/>
            <person name="Shea T."/>
            <person name="Sisk P."/>
            <person name="Sykes S."/>
            <person name="Wortman J."/>
            <person name="Nusbaum C."/>
            <person name="Birren B."/>
        </authorList>
    </citation>
    <scope>NUCLEOTIDE SEQUENCE [LARGE SCALE GENOMIC DNA]</scope>
    <source>
        <strain evidence="2 3">MS-1</strain>
    </source>
</reference>
<feature type="domain" description="Glycine-rich" evidence="1">
    <location>
        <begin position="27"/>
        <end position="217"/>
    </location>
</feature>
<dbReference type="Pfam" id="PF21722">
    <property type="entry name" value="Gly_rich_2"/>
    <property type="match status" value="2"/>
</dbReference>
<dbReference type="AlphaFoldDB" id="A0A0F5JCS4"/>
<evidence type="ECO:0000313" key="2">
    <source>
        <dbReference type="EMBL" id="KKB55325.1"/>
    </source>
</evidence>
<dbReference type="Proteomes" id="UP000033035">
    <property type="component" value="Unassembled WGS sequence"/>
</dbReference>
<name>A0A0F5JCS4_9BACT</name>
<evidence type="ECO:0000313" key="3">
    <source>
        <dbReference type="Proteomes" id="UP000033035"/>
    </source>
</evidence>
<proteinExistence type="predicted"/>
<dbReference type="PATRIC" id="fig|1203610.3.peg.2856"/>
<dbReference type="InterPro" id="IPR049304">
    <property type="entry name" value="Gly_rich_dom"/>
</dbReference>
<evidence type="ECO:0000259" key="1">
    <source>
        <dbReference type="Pfam" id="PF21722"/>
    </source>
</evidence>
<sequence length="446" mass="45138">MNRRRSMLFASGMIEVAQLVVIKSSGIYIVPANTVKLDVFLVGAGGGGGLPVASTSYGSYTAGYAGEGGAVVYQENMPFIKGEEINVVIGQGGSAATTANNAGNKGGDTSFGTLIALGGNGGIAGTNSLPSIGSDGTACPFGDIESESIISTDLFGANGGDGSTTTTANVGGNTGAGKGANRSTAADNASFYGSAGGGGTIYRTFSNAIRKGGNGYQGVVILKVTRMIKESEIPLVEKFEIITDISRTCWTVPDNTKKIDIFIVGGGGGGDGSNSVNTNGDWVSGGGGGEVLYVEDISFTKNQIFELSVGDWTALSYGGEKGNPTTFGEYTVAGGEAGKESNGGRPYTKDGTLCPFGDLSHIDPDLTGTVRYAATGGYVEYSNGTLYEYSGNKTGGGGGSIKGNAGNGTFYGSGGGGMGVSSGQFSRPGRGYQGIIIIRYYVKSFE</sequence>
<dbReference type="RefSeq" id="WP_150115625.1">
    <property type="nucleotide sequence ID" value="NZ_KE386764.1"/>
</dbReference>
<dbReference type="STRING" id="1203610.HMPREF1536_02790"/>
<organism evidence="2 3">
    <name type="scientific">Parabacteroides gordonii MS-1 = DSM 23371</name>
    <dbReference type="NCBI Taxonomy" id="1203610"/>
    <lineage>
        <taxon>Bacteria</taxon>
        <taxon>Pseudomonadati</taxon>
        <taxon>Bacteroidota</taxon>
        <taxon>Bacteroidia</taxon>
        <taxon>Bacteroidales</taxon>
        <taxon>Tannerellaceae</taxon>
        <taxon>Parabacteroides</taxon>
    </lineage>
</organism>
<dbReference type="HOGENOM" id="CLU_613714_0_0_10"/>
<dbReference type="EMBL" id="AQHW01000015">
    <property type="protein sequence ID" value="KKB55325.1"/>
    <property type="molecule type" value="Genomic_DNA"/>
</dbReference>